<dbReference type="InterPro" id="IPR029044">
    <property type="entry name" value="Nucleotide-diphossugar_trans"/>
</dbReference>
<dbReference type="PANTHER" id="PTHR43630:SF2">
    <property type="entry name" value="GLYCOSYLTRANSFERASE"/>
    <property type="match status" value="1"/>
</dbReference>
<feature type="domain" description="Glycosyltransferase 2-like" evidence="1">
    <location>
        <begin position="8"/>
        <end position="157"/>
    </location>
</feature>
<keyword evidence="3" id="KW-1185">Reference proteome</keyword>
<sequence>MPKSATLSIALATYNEQDNIVDCLKSLKGIATEVIVVDGSSTDQTRQLAKKHKAKVYKTTNKPIFHINKNLAIKKCKGDWILQLDADERLTPELKEEIAQVLSGSYFGYTDWRSSQKYQADTPPVAYWLKRRNYFLGHYFTKSGQYPDPVIRLFRRGFATLPAKSVHEQMKVNGPLAWLKSDLDHFATPTFSRYIQRENRYSSLTAQELKDGGVTINPFSFINFIFIKPLSTFLAIYLRHKGFQDGFSGFVFALFSGLHHALSYIKLWELKSGKRNLNLQTDWS</sequence>
<dbReference type="Gene3D" id="3.90.550.10">
    <property type="entry name" value="Spore Coat Polysaccharide Biosynthesis Protein SpsA, Chain A"/>
    <property type="match status" value="1"/>
</dbReference>
<dbReference type="Pfam" id="PF00535">
    <property type="entry name" value="Glycos_transf_2"/>
    <property type="match status" value="1"/>
</dbReference>
<dbReference type="PANTHER" id="PTHR43630">
    <property type="entry name" value="POLY-BETA-1,6-N-ACETYL-D-GLUCOSAMINE SYNTHASE"/>
    <property type="match status" value="1"/>
</dbReference>
<dbReference type="KEGG" id="caqa:MICH65_0507"/>
<dbReference type="RefSeq" id="WP_161931867.1">
    <property type="nucleotide sequence ID" value="NZ_CP047901.1"/>
</dbReference>
<dbReference type="GO" id="GO:0016740">
    <property type="term" value="F:transferase activity"/>
    <property type="evidence" value="ECO:0007669"/>
    <property type="project" value="UniProtKB-KW"/>
</dbReference>
<protein>
    <submittedName>
        <fullName evidence="2">Glycosyl transferase family 2</fullName>
    </submittedName>
</protein>
<reference evidence="3" key="1">
    <citation type="journal article" date="2020" name="Microorganisms">
        <title>Complete Genome of a Member of a New Bacterial Lineage in the Microgenomates Group Reveals an Unusual Nucleotide Composition Disparity Between Two Strands of DNA and Limited Metabolic Potential.</title>
        <authorList>
            <person name="Kadnikov V.V."/>
            <person name="Mardanov A.V."/>
            <person name="Beletsky A.V."/>
            <person name="Karnachuk O.V."/>
            <person name="Ravin N.V."/>
        </authorList>
    </citation>
    <scope>NUCLEOTIDE SEQUENCE [LARGE SCALE GENOMIC DNA]</scope>
</reference>
<dbReference type="CDD" id="cd02511">
    <property type="entry name" value="Beta4Glucosyltransferase"/>
    <property type="match status" value="1"/>
</dbReference>
<organism evidence="2 3">
    <name type="scientific">Candidatus Chazhemtobacterium aquaticus</name>
    <dbReference type="NCBI Taxonomy" id="2715735"/>
    <lineage>
        <taxon>Bacteria</taxon>
        <taxon>Candidatus Chazhemtobacteraceae</taxon>
        <taxon>Candidatus Chazhemtobacterium</taxon>
    </lineage>
</organism>
<gene>
    <name evidence="2" type="ORF">MICH65_0507</name>
</gene>
<dbReference type="AlphaFoldDB" id="A0A857NH84"/>
<keyword evidence="2" id="KW-0808">Transferase</keyword>
<name>A0A857NH84_9BACT</name>
<dbReference type="EMBL" id="CP047901">
    <property type="protein sequence ID" value="QHO63488.1"/>
    <property type="molecule type" value="Genomic_DNA"/>
</dbReference>
<evidence type="ECO:0000259" key="1">
    <source>
        <dbReference type="Pfam" id="PF00535"/>
    </source>
</evidence>
<accession>A0A857NH84</accession>
<dbReference type="SUPFAM" id="SSF53448">
    <property type="entry name" value="Nucleotide-diphospho-sugar transferases"/>
    <property type="match status" value="1"/>
</dbReference>
<dbReference type="InterPro" id="IPR001173">
    <property type="entry name" value="Glyco_trans_2-like"/>
</dbReference>
<evidence type="ECO:0000313" key="2">
    <source>
        <dbReference type="EMBL" id="QHO63488.1"/>
    </source>
</evidence>
<proteinExistence type="predicted"/>
<dbReference type="Proteomes" id="UP000463983">
    <property type="component" value="Chromosome"/>
</dbReference>
<evidence type="ECO:0000313" key="3">
    <source>
        <dbReference type="Proteomes" id="UP000463983"/>
    </source>
</evidence>